<dbReference type="Pfam" id="PF14246">
    <property type="entry name" value="TetR_C_7"/>
    <property type="match status" value="1"/>
</dbReference>
<dbReference type="GO" id="GO:0003700">
    <property type="term" value="F:DNA-binding transcription factor activity"/>
    <property type="evidence" value="ECO:0007669"/>
    <property type="project" value="TreeGrafter"/>
</dbReference>
<evidence type="ECO:0000256" key="1">
    <source>
        <dbReference type="ARBA" id="ARBA00023015"/>
    </source>
</evidence>
<evidence type="ECO:0000259" key="5">
    <source>
        <dbReference type="PROSITE" id="PS50977"/>
    </source>
</evidence>
<dbReference type="SUPFAM" id="SSF48498">
    <property type="entry name" value="Tetracyclin repressor-like, C-terminal domain"/>
    <property type="match status" value="1"/>
</dbReference>
<evidence type="ECO:0000256" key="2">
    <source>
        <dbReference type="ARBA" id="ARBA00023125"/>
    </source>
</evidence>
<evidence type="ECO:0000256" key="3">
    <source>
        <dbReference type="ARBA" id="ARBA00023163"/>
    </source>
</evidence>
<dbReference type="PROSITE" id="PS50977">
    <property type="entry name" value="HTH_TETR_2"/>
    <property type="match status" value="1"/>
</dbReference>
<dbReference type="Proteomes" id="UP000246352">
    <property type="component" value="Unassembled WGS sequence"/>
</dbReference>
<feature type="domain" description="HTH tetR-type" evidence="5">
    <location>
        <begin position="20"/>
        <end position="80"/>
    </location>
</feature>
<dbReference type="InterPro" id="IPR036271">
    <property type="entry name" value="Tet_transcr_reg_TetR-rel_C_sf"/>
</dbReference>
<dbReference type="Gene3D" id="1.10.357.10">
    <property type="entry name" value="Tetracycline Repressor, domain 2"/>
    <property type="match status" value="1"/>
</dbReference>
<evidence type="ECO:0000313" key="6">
    <source>
        <dbReference type="EMBL" id="PWW01477.1"/>
    </source>
</evidence>
<keyword evidence="1" id="KW-0805">Transcription regulation</keyword>
<comment type="caution">
    <text evidence="6">The sequence shown here is derived from an EMBL/GenBank/DDBJ whole genome shotgun (WGS) entry which is preliminary data.</text>
</comment>
<protein>
    <submittedName>
        <fullName evidence="6">TetR family transcriptional regulator</fullName>
    </submittedName>
</protein>
<sequence>MPKCCNPQRGPGRPRQLDVTEREAIITDAAQSVIVAQGLAGASMAAIAQEAGMSKRTLYEVFESRAALFASLVRRIRDTVTRPLTVAELDLPLAARLRLLLTPTGEKFFDPLPLAVLRAVIAEAERQPELVREFMQEGPYALRDMVRVELDRSVARGEIRISDTVAAACLLADMAHESVLDHLLVPQPACGRQAAYDRRLDLAIRVFLGGIGEVE</sequence>
<dbReference type="PANTHER" id="PTHR30055:SF234">
    <property type="entry name" value="HTH-TYPE TRANSCRIPTIONAL REGULATOR BETI"/>
    <property type="match status" value="1"/>
</dbReference>
<dbReference type="InterPro" id="IPR009057">
    <property type="entry name" value="Homeodomain-like_sf"/>
</dbReference>
<gene>
    <name evidence="6" type="ORF">DFR52_102139</name>
</gene>
<dbReference type="SUPFAM" id="SSF46689">
    <property type="entry name" value="Homeodomain-like"/>
    <property type="match status" value="1"/>
</dbReference>
<dbReference type="InterPro" id="IPR050109">
    <property type="entry name" value="HTH-type_TetR-like_transc_reg"/>
</dbReference>
<dbReference type="GO" id="GO:0000976">
    <property type="term" value="F:transcription cis-regulatory region binding"/>
    <property type="evidence" value="ECO:0007669"/>
    <property type="project" value="TreeGrafter"/>
</dbReference>
<feature type="DNA-binding region" description="H-T-H motif" evidence="4">
    <location>
        <begin position="43"/>
        <end position="62"/>
    </location>
</feature>
<accession>A0A317PL48</accession>
<name>A0A317PL48_9HYPH</name>
<keyword evidence="2 4" id="KW-0238">DNA-binding</keyword>
<dbReference type="InterPro" id="IPR001647">
    <property type="entry name" value="HTH_TetR"/>
</dbReference>
<proteinExistence type="predicted"/>
<dbReference type="PANTHER" id="PTHR30055">
    <property type="entry name" value="HTH-TYPE TRANSCRIPTIONAL REGULATOR RUTR"/>
    <property type="match status" value="1"/>
</dbReference>
<dbReference type="EMBL" id="QGTR01000002">
    <property type="protein sequence ID" value="PWW01477.1"/>
    <property type="molecule type" value="Genomic_DNA"/>
</dbReference>
<evidence type="ECO:0000313" key="7">
    <source>
        <dbReference type="Proteomes" id="UP000246352"/>
    </source>
</evidence>
<dbReference type="PRINTS" id="PR00455">
    <property type="entry name" value="HTHTETR"/>
</dbReference>
<keyword evidence="3" id="KW-0804">Transcription</keyword>
<dbReference type="Pfam" id="PF00440">
    <property type="entry name" value="TetR_N"/>
    <property type="match status" value="1"/>
</dbReference>
<dbReference type="AlphaFoldDB" id="A0A317PL48"/>
<reference evidence="6 7" key="1">
    <citation type="submission" date="2018-05" db="EMBL/GenBank/DDBJ databases">
        <title>Genomic Encyclopedia of Type Strains, Phase IV (KMG-IV): sequencing the most valuable type-strain genomes for metagenomic binning, comparative biology and taxonomic classification.</title>
        <authorList>
            <person name="Goeker M."/>
        </authorList>
    </citation>
    <scope>NUCLEOTIDE SEQUENCE [LARGE SCALE GENOMIC DNA]</scope>
    <source>
        <strain evidence="6 7">DSM 16791</strain>
    </source>
</reference>
<evidence type="ECO:0000256" key="4">
    <source>
        <dbReference type="PROSITE-ProRule" id="PRU00335"/>
    </source>
</evidence>
<organism evidence="6 7">
    <name type="scientific">Hoeflea marina</name>
    <dbReference type="NCBI Taxonomy" id="274592"/>
    <lineage>
        <taxon>Bacteria</taxon>
        <taxon>Pseudomonadati</taxon>
        <taxon>Pseudomonadota</taxon>
        <taxon>Alphaproteobacteria</taxon>
        <taxon>Hyphomicrobiales</taxon>
        <taxon>Rhizobiaceae</taxon>
        <taxon>Hoeflea</taxon>
    </lineage>
</organism>
<dbReference type="InterPro" id="IPR039536">
    <property type="entry name" value="TetR_C_Proteobacteria"/>
</dbReference>
<keyword evidence="7" id="KW-1185">Reference proteome</keyword>